<feature type="compositionally biased region" description="Low complexity" evidence="1">
    <location>
        <begin position="52"/>
        <end position="78"/>
    </location>
</feature>
<dbReference type="Proteomes" id="UP000235786">
    <property type="component" value="Unassembled WGS sequence"/>
</dbReference>
<evidence type="ECO:0000256" key="1">
    <source>
        <dbReference type="SAM" id="MobiDB-lite"/>
    </source>
</evidence>
<dbReference type="OrthoDB" id="10352164at2759"/>
<organism evidence="2 3">
    <name type="scientific">Hyaloscypha variabilis (strain UAMH 11265 / GT02V1 / F)</name>
    <name type="common">Meliniomyces variabilis</name>
    <dbReference type="NCBI Taxonomy" id="1149755"/>
    <lineage>
        <taxon>Eukaryota</taxon>
        <taxon>Fungi</taxon>
        <taxon>Dikarya</taxon>
        <taxon>Ascomycota</taxon>
        <taxon>Pezizomycotina</taxon>
        <taxon>Leotiomycetes</taxon>
        <taxon>Helotiales</taxon>
        <taxon>Hyaloscyphaceae</taxon>
        <taxon>Hyaloscypha</taxon>
        <taxon>Hyaloscypha variabilis</taxon>
    </lineage>
</organism>
<feature type="region of interest" description="Disordered" evidence="1">
    <location>
        <begin position="403"/>
        <end position="439"/>
    </location>
</feature>
<reference evidence="2 3" key="1">
    <citation type="submission" date="2016-04" db="EMBL/GenBank/DDBJ databases">
        <title>A degradative enzymes factory behind the ericoid mycorrhizal symbiosis.</title>
        <authorList>
            <consortium name="DOE Joint Genome Institute"/>
            <person name="Martino E."/>
            <person name="Morin E."/>
            <person name="Grelet G."/>
            <person name="Kuo A."/>
            <person name="Kohler A."/>
            <person name="Daghino S."/>
            <person name="Barry K."/>
            <person name="Choi C."/>
            <person name="Cichocki N."/>
            <person name="Clum A."/>
            <person name="Copeland A."/>
            <person name="Hainaut M."/>
            <person name="Haridas S."/>
            <person name="Labutti K."/>
            <person name="Lindquist E."/>
            <person name="Lipzen A."/>
            <person name="Khouja H.-R."/>
            <person name="Murat C."/>
            <person name="Ohm R."/>
            <person name="Olson A."/>
            <person name="Spatafora J."/>
            <person name="Veneault-Fourrey C."/>
            <person name="Henrissat B."/>
            <person name="Grigoriev I."/>
            <person name="Martin F."/>
            <person name="Perotto S."/>
        </authorList>
    </citation>
    <scope>NUCLEOTIDE SEQUENCE [LARGE SCALE GENOMIC DNA]</scope>
    <source>
        <strain evidence="2 3">F</strain>
    </source>
</reference>
<protein>
    <submittedName>
        <fullName evidence="2">Uncharacterized protein</fullName>
    </submittedName>
</protein>
<accession>A0A2J6RDS6</accession>
<dbReference type="EMBL" id="KZ613950">
    <property type="protein sequence ID" value="PMD36662.1"/>
    <property type="molecule type" value="Genomic_DNA"/>
</dbReference>
<evidence type="ECO:0000313" key="2">
    <source>
        <dbReference type="EMBL" id="PMD36662.1"/>
    </source>
</evidence>
<evidence type="ECO:0000313" key="3">
    <source>
        <dbReference type="Proteomes" id="UP000235786"/>
    </source>
</evidence>
<sequence>MAKRTAPNSEEPGSPCSKRTKKEHERDESEDFEDVPSGLSTTTKGDPTSGDQKSASATSTKTTSSLQQQSGSEQIQDTQTDKPKSPTPQPPQKSLRARPSFIPILEPAPISWLRVTDPRDNKYVDPYPRRKPLKPKPEATSEFKLPIPTKRQERKSLTPKPAFAILEDATATIDDIEELEDEYFWAAARDAHYWVEMHCQQASFDLSIKIVDWALELVKRAEKKENGEEPRKTLEELEGRLSRLKQDMEWVYHAAMLTGCYRKGRPWFKPEFVERLADLFEETLSRLDLEIVDIKLESRAAIENLEYMTYKVCGYCQGKGLYGSKWPMEVVIKGGDEDHYERSGRAWKRIVDWLVGDLWETSEYIVENWYWHNKMMNRVLGLKEKIEHVDLLRARWANRSNHPLAPTRSPLENIPDTSVNGLHRDEEDQGNLEDGVWIE</sequence>
<feature type="region of interest" description="Disordered" evidence="1">
    <location>
        <begin position="1"/>
        <end position="101"/>
    </location>
</feature>
<proteinExistence type="predicted"/>
<feature type="region of interest" description="Disordered" evidence="1">
    <location>
        <begin position="118"/>
        <end position="140"/>
    </location>
</feature>
<feature type="compositionally biased region" description="Polar residues" evidence="1">
    <location>
        <begin position="38"/>
        <end position="51"/>
    </location>
</feature>
<dbReference type="AlphaFoldDB" id="A0A2J6RDS6"/>
<name>A0A2J6RDS6_HYAVF</name>
<gene>
    <name evidence="2" type="ORF">L207DRAFT_87300</name>
</gene>
<keyword evidence="3" id="KW-1185">Reference proteome</keyword>